<dbReference type="GO" id="GO:0006825">
    <property type="term" value="P:copper ion transport"/>
    <property type="evidence" value="ECO:0007669"/>
    <property type="project" value="InterPro"/>
</dbReference>
<dbReference type="InterPro" id="IPR006122">
    <property type="entry name" value="HMA_Cu_ion-bd"/>
</dbReference>
<dbReference type="KEGG" id="sale:EPH95_05325"/>
<dbReference type="CDD" id="cd00371">
    <property type="entry name" value="HMA"/>
    <property type="match status" value="1"/>
</dbReference>
<evidence type="ECO:0000256" key="1">
    <source>
        <dbReference type="ARBA" id="ARBA00004496"/>
    </source>
</evidence>
<reference evidence="9" key="1">
    <citation type="submission" date="2019-01" db="EMBL/GenBank/DDBJ databases">
        <title>Genomic analysis of Salicibibacter sp. NKC3-5.</title>
        <authorList>
            <person name="Oh Y.J."/>
        </authorList>
    </citation>
    <scope>NUCLEOTIDE SEQUENCE [LARGE SCALE GENOMIC DNA]</scope>
    <source>
        <strain evidence="9">NKC3-5</strain>
    </source>
</reference>
<keyword evidence="9" id="KW-1185">Reference proteome</keyword>
<dbReference type="PANTHER" id="PTHR46594">
    <property type="entry name" value="P-TYPE CATION-TRANSPORTING ATPASE"/>
    <property type="match status" value="1"/>
</dbReference>
<dbReference type="PANTHER" id="PTHR46594:SF4">
    <property type="entry name" value="P-TYPE CATION-TRANSPORTING ATPASE"/>
    <property type="match status" value="1"/>
</dbReference>
<accession>A0A514LFP8</accession>
<keyword evidence="5" id="KW-0186">Copper</keyword>
<dbReference type="Proteomes" id="UP000319756">
    <property type="component" value="Chromosome"/>
</dbReference>
<evidence type="ECO:0000259" key="7">
    <source>
        <dbReference type="PROSITE" id="PS50846"/>
    </source>
</evidence>
<dbReference type="InterPro" id="IPR017969">
    <property type="entry name" value="Heavy-metal-associated_CS"/>
</dbReference>
<dbReference type="Gene3D" id="3.30.70.100">
    <property type="match status" value="1"/>
</dbReference>
<name>A0A514LFP8_9BACI</name>
<gene>
    <name evidence="8" type="ORF">EPH95_05325</name>
</gene>
<feature type="domain" description="HMA" evidence="7">
    <location>
        <begin position="2"/>
        <end position="68"/>
    </location>
</feature>
<evidence type="ECO:0000256" key="3">
    <source>
        <dbReference type="ARBA" id="ARBA00022490"/>
    </source>
</evidence>
<evidence type="ECO:0000256" key="4">
    <source>
        <dbReference type="ARBA" id="ARBA00022723"/>
    </source>
</evidence>
<dbReference type="EMBL" id="CP035485">
    <property type="protein sequence ID" value="QDI90672.1"/>
    <property type="molecule type" value="Genomic_DNA"/>
</dbReference>
<dbReference type="InterPro" id="IPR000428">
    <property type="entry name" value="Cu-bd"/>
</dbReference>
<dbReference type="PROSITE" id="PS50846">
    <property type="entry name" value="HMA_2"/>
    <property type="match status" value="1"/>
</dbReference>
<dbReference type="InterPro" id="IPR036163">
    <property type="entry name" value="HMA_dom_sf"/>
</dbReference>
<dbReference type="GO" id="GO:0005507">
    <property type="term" value="F:copper ion binding"/>
    <property type="evidence" value="ECO:0007669"/>
    <property type="project" value="InterPro"/>
</dbReference>
<proteinExistence type="predicted"/>
<dbReference type="NCBIfam" id="TIGR00003">
    <property type="entry name" value="copper ion binding protein"/>
    <property type="match status" value="1"/>
</dbReference>
<keyword evidence="6" id="KW-0143">Chaperone</keyword>
<evidence type="ECO:0000256" key="6">
    <source>
        <dbReference type="ARBA" id="ARBA00023186"/>
    </source>
</evidence>
<evidence type="ECO:0000256" key="2">
    <source>
        <dbReference type="ARBA" id="ARBA00015313"/>
    </source>
</evidence>
<keyword evidence="3" id="KW-0963">Cytoplasm</keyword>
<dbReference type="NCBIfam" id="NF033795">
    <property type="entry name" value="chaper_CopZ_Bs"/>
    <property type="match status" value="1"/>
</dbReference>
<dbReference type="AlphaFoldDB" id="A0A514LFP8"/>
<dbReference type="InterPro" id="IPR049740">
    <property type="entry name" value="CopZ"/>
</dbReference>
<organism evidence="8 9">
    <name type="scientific">Salicibibacter halophilus</name>
    <dbReference type="NCBI Taxonomy" id="2502791"/>
    <lineage>
        <taxon>Bacteria</taxon>
        <taxon>Bacillati</taxon>
        <taxon>Bacillota</taxon>
        <taxon>Bacilli</taxon>
        <taxon>Bacillales</taxon>
        <taxon>Bacillaceae</taxon>
        <taxon>Salicibibacter</taxon>
    </lineage>
</organism>
<dbReference type="OrthoDB" id="9813965at2"/>
<dbReference type="GO" id="GO:0005737">
    <property type="term" value="C:cytoplasm"/>
    <property type="evidence" value="ECO:0007669"/>
    <property type="project" value="UniProtKB-SubCell"/>
</dbReference>
<dbReference type="PROSITE" id="PS01047">
    <property type="entry name" value="HMA_1"/>
    <property type="match status" value="1"/>
</dbReference>
<protein>
    <recommendedName>
        <fullName evidence="2">Copper chaperone CopZ</fullName>
    </recommendedName>
</protein>
<dbReference type="Pfam" id="PF00403">
    <property type="entry name" value="HMA"/>
    <property type="match status" value="1"/>
</dbReference>
<evidence type="ECO:0000256" key="5">
    <source>
        <dbReference type="ARBA" id="ARBA00023008"/>
    </source>
</evidence>
<dbReference type="RefSeq" id="WP_142087961.1">
    <property type="nucleotide sequence ID" value="NZ_CP035485.1"/>
</dbReference>
<keyword evidence="4" id="KW-0479">Metal-binding</keyword>
<dbReference type="SUPFAM" id="SSF55008">
    <property type="entry name" value="HMA, heavy metal-associated domain"/>
    <property type="match status" value="1"/>
</dbReference>
<evidence type="ECO:0000313" key="9">
    <source>
        <dbReference type="Proteomes" id="UP000319756"/>
    </source>
</evidence>
<comment type="subcellular location">
    <subcellularLocation>
        <location evidence="1">Cytoplasm</location>
    </subcellularLocation>
</comment>
<sequence length="68" mass="7183">MEQETLHVKGMSCGHCVSAVEGNVGEMRGVSDVKVNLGQGTVAVSYDKSDVTHAEIVDTIEDQGYDVG</sequence>
<evidence type="ECO:0000313" key="8">
    <source>
        <dbReference type="EMBL" id="QDI90672.1"/>
    </source>
</evidence>
<dbReference type="FunFam" id="3.30.70.100:FF:000005">
    <property type="entry name" value="Copper-exporting P-type ATPase A"/>
    <property type="match status" value="1"/>
</dbReference>
<dbReference type="PRINTS" id="PR00944">
    <property type="entry name" value="CUEXPORT"/>
</dbReference>
<dbReference type="InterPro" id="IPR006121">
    <property type="entry name" value="HMA_dom"/>
</dbReference>